<feature type="compositionally biased region" description="Low complexity" evidence="8">
    <location>
        <begin position="153"/>
        <end position="180"/>
    </location>
</feature>
<feature type="compositionally biased region" description="Low complexity" evidence="8">
    <location>
        <begin position="226"/>
        <end position="238"/>
    </location>
</feature>
<evidence type="ECO:0000256" key="6">
    <source>
        <dbReference type="ARBA" id="ARBA00022490"/>
    </source>
</evidence>
<evidence type="ECO:0000256" key="8">
    <source>
        <dbReference type="SAM" id="MobiDB-lite"/>
    </source>
</evidence>
<feature type="compositionally biased region" description="Basic and acidic residues" evidence="8">
    <location>
        <begin position="812"/>
        <end position="825"/>
    </location>
</feature>
<evidence type="ECO:0000256" key="2">
    <source>
        <dbReference type="ARBA" id="ARBA00004123"/>
    </source>
</evidence>
<comment type="function">
    <text evidence="1">May be involved in a process influencing telomere capping.</text>
</comment>
<evidence type="ECO:0000256" key="3">
    <source>
        <dbReference type="ARBA" id="ARBA00004496"/>
    </source>
</evidence>
<evidence type="ECO:0000259" key="9">
    <source>
        <dbReference type="SMART" id="SM01312"/>
    </source>
</evidence>
<dbReference type="InterPro" id="IPR039024">
    <property type="entry name" value="RTC4"/>
</dbReference>
<protein>
    <recommendedName>
        <fullName evidence="5">Restriction of telomere capping protein 4</fullName>
    </recommendedName>
</protein>
<keyword evidence="11" id="KW-1185">Reference proteome</keyword>
<evidence type="ECO:0000256" key="1">
    <source>
        <dbReference type="ARBA" id="ARBA00002738"/>
    </source>
</evidence>
<comment type="similarity">
    <text evidence="4">Belongs to the RTC4 family.</text>
</comment>
<dbReference type="SMART" id="SM01312">
    <property type="entry name" value="RTC4"/>
    <property type="match status" value="1"/>
</dbReference>
<sequence length="825" mass="92055">MSTHSHALPPGLRFKKNNHRIATPIAVPTVNTRPPSFRTIDLTGIEHSSTLPGPAGKPTRFGSASAPFKPPRTVNPRCNPPKQSLPRQTNYGRPSDPDKQLEPPPRPQTKLKPNRVSKPKTPPNGNFENRPLPEIFPPSSRHPSVSKPKHIGSASISNSSTSSRAPQTNTNSSRSTTTKNCPSTSRCLSDVWKPKPPPNGTVKNLPLAESFFPFSRHLSVSKPKRTGSGSTSNSSTSSRALQTNTKSSRSTATKDYPSTSSCLSDLHLSTRSPSSDGASIVPTTQNTCQPLVNLKEDIQNTLSGLGMSLQTDRVRRPLTYNHHISDPDELSLEITQSMENPECLCPFCDELLPEKPSSKLTNQLKYLKTKSGVEKRKESKNPFALYLPFPDIATFCQLHRAEKNLIPMGIKKGWPKKIDFQSLPQRIRSHRQYLHRVCTRDIASDFMEVAVKAWTEQGRRKVQSVANELATFQIEQPGYYGVRGYEVIYRTLHTMFLRPSLVDTVTKLAHPLSPDFLLRKVLVPEAALCLIAEDLKLKVTDPHVRSTLEDSRTFGTIMFPDPDDETQSSSDDPSTSGSDAEGSSPRPFFASKAPKLTQKRPRKSESCELDEKPDEDELPTLSFASKTSNPTKKRPRRSKSREIEESDEDELPRPFFASKTPKPTKKRPRKPESCENDKKSDKDELPSLSFASKDPDPTKKRSRKPESCEIDKKSDEDQLPGLFLASKAPNPTKNRPRKSESCEIEIMPHKKPSQKSGRVYTSSDQENSIEQIKSKSKANQESSIEQIKSKSKANLKVQPKRYGAGISRHKHSAETLKDGWKRTMD</sequence>
<name>A0A2N5SGF2_9BASI</name>
<feature type="compositionally biased region" description="Polar residues" evidence="8">
    <location>
        <begin position="239"/>
        <end position="284"/>
    </location>
</feature>
<accession>A0A2N5SGF2</accession>
<dbReference type="PANTHER" id="PTHR41391:SF1">
    <property type="entry name" value="RESTRICTION OF TELOMERE CAPPING PROTEIN 4"/>
    <property type="match status" value="1"/>
</dbReference>
<evidence type="ECO:0000313" key="11">
    <source>
        <dbReference type="Proteomes" id="UP000235388"/>
    </source>
</evidence>
<comment type="subcellular location">
    <subcellularLocation>
        <location evidence="3">Cytoplasm</location>
    </subcellularLocation>
    <subcellularLocation>
        <location evidence="2">Nucleus</location>
    </subcellularLocation>
</comment>
<keyword evidence="6" id="KW-0963">Cytoplasm</keyword>
<dbReference type="OrthoDB" id="128308at2759"/>
<feature type="region of interest" description="Disordered" evidence="8">
    <location>
        <begin position="219"/>
        <end position="284"/>
    </location>
</feature>
<reference evidence="10 11" key="1">
    <citation type="submission" date="2017-11" db="EMBL/GenBank/DDBJ databases">
        <title>De novo assembly and phasing of dikaryotic genomes from two isolates of Puccinia coronata f. sp. avenae, the causal agent of oat crown rust.</title>
        <authorList>
            <person name="Miller M.E."/>
            <person name="Zhang Y."/>
            <person name="Omidvar V."/>
            <person name="Sperschneider J."/>
            <person name="Schwessinger B."/>
            <person name="Raley C."/>
            <person name="Palmer J.M."/>
            <person name="Garnica D."/>
            <person name="Upadhyaya N."/>
            <person name="Rathjen J."/>
            <person name="Taylor J.M."/>
            <person name="Park R.F."/>
            <person name="Dodds P.N."/>
            <person name="Hirsch C.D."/>
            <person name="Kianian S.F."/>
            <person name="Figueroa M."/>
        </authorList>
    </citation>
    <scope>NUCLEOTIDE SEQUENCE [LARGE SCALE GENOMIC DNA]</scope>
    <source>
        <strain evidence="10">12NC29</strain>
    </source>
</reference>
<evidence type="ECO:0000256" key="4">
    <source>
        <dbReference type="ARBA" id="ARBA00009461"/>
    </source>
</evidence>
<feature type="compositionally biased region" description="Basic and acidic residues" evidence="8">
    <location>
        <begin position="693"/>
        <end position="716"/>
    </location>
</feature>
<evidence type="ECO:0000313" key="10">
    <source>
        <dbReference type="EMBL" id="PLW12275.1"/>
    </source>
</evidence>
<dbReference type="GO" id="GO:0005634">
    <property type="term" value="C:nucleus"/>
    <property type="evidence" value="ECO:0007669"/>
    <property type="project" value="UniProtKB-SubCell"/>
</dbReference>
<evidence type="ECO:0000256" key="5">
    <source>
        <dbReference type="ARBA" id="ARBA00015162"/>
    </source>
</evidence>
<feature type="region of interest" description="Disordered" evidence="8">
    <location>
        <begin position="1"/>
        <end position="204"/>
    </location>
</feature>
<comment type="caution">
    <text evidence="10">The sequence shown here is derived from an EMBL/GenBank/DDBJ whole genome shotgun (WGS) entry which is preliminary data.</text>
</comment>
<feature type="compositionally biased region" description="Basic and acidic residues" evidence="8">
    <location>
        <begin position="670"/>
        <end position="685"/>
    </location>
</feature>
<feature type="domain" description="Restriction of telomere capping protein 4 C-terminal" evidence="9">
    <location>
        <begin position="437"/>
        <end position="561"/>
    </location>
</feature>
<proteinExistence type="inferred from homology"/>
<evidence type="ECO:0000256" key="7">
    <source>
        <dbReference type="ARBA" id="ARBA00023242"/>
    </source>
</evidence>
<dbReference type="GO" id="GO:0005737">
    <property type="term" value="C:cytoplasm"/>
    <property type="evidence" value="ECO:0007669"/>
    <property type="project" value="UniProtKB-SubCell"/>
</dbReference>
<feature type="compositionally biased region" description="Low complexity" evidence="8">
    <location>
        <begin position="567"/>
        <end position="579"/>
    </location>
</feature>
<dbReference type="AlphaFoldDB" id="A0A2N5SGF2"/>
<feature type="region of interest" description="Disordered" evidence="8">
    <location>
        <begin position="551"/>
        <end position="825"/>
    </location>
</feature>
<dbReference type="PANTHER" id="PTHR41391">
    <property type="entry name" value="RESTRICTION OF TELOMERE CAPPING PROTEIN 4"/>
    <property type="match status" value="1"/>
</dbReference>
<dbReference type="EMBL" id="PGCJ01000988">
    <property type="protein sequence ID" value="PLW12275.1"/>
    <property type="molecule type" value="Genomic_DNA"/>
</dbReference>
<organism evidence="10 11">
    <name type="scientific">Puccinia coronata f. sp. avenae</name>
    <dbReference type="NCBI Taxonomy" id="200324"/>
    <lineage>
        <taxon>Eukaryota</taxon>
        <taxon>Fungi</taxon>
        <taxon>Dikarya</taxon>
        <taxon>Basidiomycota</taxon>
        <taxon>Pucciniomycotina</taxon>
        <taxon>Pucciniomycetes</taxon>
        <taxon>Pucciniales</taxon>
        <taxon>Pucciniaceae</taxon>
        <taxon>Puccinia</taxon>
    </lineage>
</organism>
<feature type="compositionally biased region" description="Polar residues" evidence="8">
    <location>
        <begin position="81"/>
        <end position="92"/>
    </location>
</feature>
<gene>
    <name evidence="10" type="ORF">PCANC_21812</name>
</gene>
<keyword evidence="7" id="KW-0539">Nucleus</keyword>
<dbReference type="Proteomes" id="UP000235388">
    <property type="component" value="Unassembled WGS sequence"/>
</dbReference>
<dbReference type="Pfam" id="PF14474">
    <property type="entry name" value="RTC4"/>
    <property type="match status" value="1"/>
</dbReference>
<feature type="compositionally biased region" description="Polar residues" evidence="8">
    <location>
        <begin position="754"/>
        <end position="771"/>
    </location>
</feature>
<dbReference type="InterPro" id="IPR028094">
    <property type="entry name" value="RTC4_C"/>
</dbReference>